<comment type="caution">
    <text evidence="1">The sequence shown here is derived from an EMBL/GenBank/DDBJ whole genome shotgun (WGS) entry which is preliminary data.</text>
</comment>
<keyword evidence="2" id="KW-1185">Reference proteome</keyword>
<proteinExistence type="predicted"/>
<dbReference type="Proteomes" id="UP001140234">
    <property type="component" value="Unassembled WGS sequence"/>
</dbReference>
<gene>
    <name evidence="1" type="ORF">IWQ57_001516</name>
</gene>
<organism evidence="1 2">
    <name type="scientific">Coemansia nantahalensis</name>
    <dbReference type="NCBI Taxonomy" id="2789366"/>
    <lineage>
        <taxon>Eukaryota</taxon>
        <taxon>Fungi</taxon>
        <taxon>Fungi incertae sedis</taxon>
        <taxon>Zoopagomycota</taxon>
        <taxon>Kickxellomycotina</taxon>
        <taxon>Kickxellomycetes</taxon>
        <taxon>Kickxellales</taxon>
        <taxon>Kickxellaceae</taxon>
        <taxon>Coemansia</taxon>
    </lineage>
</organism>
<name>A0ACC1K3Q3_9FUNG</name>
<evidence type="ECO:0000313" key="2">
    <source>
        <dbReference type="Proteomes" id="UP001140234"/>
    </source>
</evidence>
<dbReference type="EMBL" id="JANBUJ010000288">
    <property type="protein sequence ID" value="KAJ2772983.1"/>
    <property type="molecule type" value="Genomic_DNA"/>
</dbReference>
<protein>
    <submittedName>
        <fullName evidence="1">Uncharacterized protein</fullName>
    </submittedName>
</protein>
<evidence type="ECO:0000313" key="1">
    <source>
        <dbReference type="EMBL" id="KAJ2772983.1"/>
    </source>
</evidence>
<accession>A0ACC1K3Q3</accession>
<reference evidence="1" key="1">
    <citation type="submission" date="2022-07" db="EMBL/GenBank/DDBJ databases">
        <title>Phylogenomic reconstructions and comparative analyses of Kickxellomycotina fungi.</title>
        <authorList>
            <person name="Reynolds N.K."/>
            <person name="Stajich J.E."/>
            <person name="Barry K."/>
            <person name="Grigoriev I.V."/>
            <person name="Crous P."/>
            <person name="Smith M.E."/>
        </authorList>
    </citation>
    <scope>NUCLEOTIDE SEQUENCE</scope>
    <source>
        <strain evidence="1">CBS 109366</strain>
    </source>
</reference>
<sequence>MTSSCEQSLAAAYDVVSKIDRLVEKAYDAHTSIYRTFSDLSGVSTIRKDKSVAEAAHKDIKATLDAMQDMVATLAQLAGVVERLEKQPRERLVSEEVCAILGEHKAHIRLVAEPGGARAAGEVVDSAVGDLGASAMRRQIGEVSEDIGVAALEELVAALEKRHPRLDILWDAAHKQTLVVRIPTVIQMVVEMKRVGAGSGAVEIGTIRVQADDEAGLATRHHVFERISYDAQIFWFSIAGFSTEHRLSRTVQWFSQFEDLFAATCSSCRRHLQIDPRTSQLLPPLWRDAAVRGAGSAKAFHYGCLEAV</sequence>